<dbReference type="PANTHER" id="PTHR43859">
    <property type="entry name" value="ACYL-ACTIVATING ENZYME"/>
    <property type="match status" value="1"/>
</dbReference>
<keyword evidence="8" id="KW-1185">Reference proteome</keyword>
<accession>A0ABS9DR16</accession>
<dbReference type="SUPFAM" id="SSF56801">
    <property type="entry name" value="Acetyl-CoA synthetase-like"/>
    <property type="match status" value="1"/>
</dbReference>
<dbReference type="Gene3D" id="3.30.300.30">
    <property type="match status" value="1"/>
</dbReference>
<feature type="domain" description="AMP-binding enzyme C-terminal" evidence="6">
    <location>
        <begin position="459"/>
        <end position="533"/>
    </location>
</feature>
<dbReference type="Proteomes" id="UP001521209">
    <property type="component" value="Unassembled WGS sequence"/>
</dbReference>
<name>A0ABS9DR16_9PROT</name>
<dbReference type="InterPro" id="IPR042099">
    <property type="entry name" value="ANL_N_sf"/>
</dbReference>
<feature type="domain" description="AMP-dependent synthetase/ligase" evidence="5">
    <location>
        <begin position="25"/>
        <end position="409"/>
    </location>
</feature>
<proteinExistence type="inferred from homology"/>
<reference evidence="7 8" key="1">
    <citation type="submission" date="2022-01" db="EMBL/GenBank/DDBJ databases">
        <authorList>
            <person name="Won M."/>
            <person name="Kim S.-J."/>
            <person name="Kwon S.-W."/>
        </authorList>
    </citation>
    <scope>NUCLEOTIDE SEQUENCE [LARGE SCALE GENOMIC DNA]</scope>
    <source>
        <strain evidence="7 8">KCTC 23505</strain>
    </source>
</reference>
<dbReference type="EMBL" id="JAKGBZ010000001">
    <property type="protein sequence ID" value="MCF3945193.1"/>
    <property type="molecule type" value="Genomic_DNA"/>
</dbReference>
<evidence type="ECO:0000256" key="4">
    <source>
        <dbReference type="ARBA" id="ARBA00023098"/>
    </source>
</evidence>
<dbReference type="Pfam" id="PF13193">
    <property type="entry name" value="AMP-binding_C"/>
    <property type="match status" value="1"/>
</dbReference>
<evidence type="ECO:0000256" key="1">
    <source>
        <dbReference type="ARBA" id="ARBA00006432"/>
    </source>
</evidence>
<dbReference type="RefSeq" id="WP_235702430.1">
    <property type="nucleotide sequence ID" value="NZ_JAKGBZ010000001.1"/>
</dbReference>
<protein>
    <submittedName>
        <fullName evidence="7">Acyl-CoA synthetase</fullName>
    </submittedName>
</protein>
<evidence type="ECO:0000259" key="5">
    <source>
        <dbReference type="Pfam" id="PF00501"/>
    </source>
</evidence>
<dbReference type="InterPro" id="IPR045851">
    <property type="entry name" value="AMP-bd_C_sf"/>
</dbReference>
<dbReference type="InterPro" id="IPR025110">
    <property type="entry name" value="AMP-bd_C"/>
</dbReference>
<evidence type="ECO:0000313" key="7">
    <source>
        <dbReference type="EMBL" id="MCF3945193.1"/>
    </source>
</evidence>
<evidence type="ECO:0000259" key="6">
    <source>
        <dbReference type="Pfam" id="PF13193"/>
    </source>
</evidence>
<keyword evidence="2" id="KW-0436">Ligase</keyword>
<comment type="caution">
    <text evidence="7">The sequence shown here is derived from an EMBL/GenBank/DDBJ whole genome shotgun (WGS) entry which is preliminary data.</text>
</comment>
<dbReference type="Pfam" id="PF00501">
    <property type="entry name" value="AMP-binding"/>
    <property type="match status" value="1"/>
</dbReference>
<dbReference type="InterPro" id="IPR000873">
    <property type="entry name" value="AMP-dep_synth/lig_dom"/>
</dbReference>
<evidence type="ECO:0000256" key="3">
    <source>
        <dbReference type="ARBA" id="ARBA00022832"/>
    </source>
</evidence>
<dbReference type="Gene3D" id="3.40.50.12780">
    <property type="entry name" value="N-terminal domain of ligase-like"/>
    <property type="match status" value="1"/>
</dbReference>
<keyword evidence="4" id="KW-0443">Lipid metabolism</keyword>
<dbReference type="NCBIfam" id="NF006020">
    <property type="entry name" value="PRK08162.1"/>
    <property type="match status" value="1"/>
</dbReference>
<sequence length="550" mass="58576">MTDYRTGLGKTAANYQPLSPLSFLARSAAIWPERTAIVHGARRQNWAETYRRCRALASALVAQGIGANDTVALMAPNIPETVEAHFGVAMAGAVLNALNVRLDAPTIAYVLRHGEAKLLLTDTEFAPVVKAALAELGDAAPIVIDIADPEGPHAQGGGGECLGIMDYEALLASGDPAFAWRFPDDEWSAISLNYTSGTTGKPKGVVYHHRGAYLNALGNAVTWSMGQHPVYLWTLPMFHCNGWCFPWTVTALAGTHVCLRRIDAASIAAAIGCFGVTHLCGAPIVMNMMLNAPEPVRAVFAGRGLAMMTAGAPPPAAVIEGMEALGIRVTHVYGLTEVYGPVTVCAWKDEWNDLPPSERAALRARQGVTYPVQEGLMVAESMTHAPVPADGATMGEVFMRGNITMMGYLKDPNATEAAFAGGWFATGDLGVTHPDGYIELKDRAKDIIISGGENISTIEVETVLYRHPAVLEAAVVAAPDAHWGEVPCAFVLLKPGMAASAEDIIAHCRASMARFKAPKRVIFGELPKTSTGKIQKFLLREAARSSSAHD</sequence>
<comment type="similarity">
    <text evidence="1">Belongs to the ATP-dependent AMP-binding enzyme family.</text>
</comment>
<dbReference type="PANTHER" id="PTHR43859:SF4">
    <property type="entry name" value="BUTANOATE--COA LIGASE AAE1-RELATED"/>
    <property type="match status" value="1"/>
</dbReference>
<dbReference type="CDD" id="cd12118">
    <property type="entry name" value="ttLC_FACS_AEE21_like"/>
    <property type="match status" value="1"/>
</dbReference>
<gene>
    <name evidence="7" type="ORF">L2A60_00645</name>
</gene>
<evidence type="ECO:0000313" key="8">
    <source>
        <dbReference type="Proteomes" id="UP001521209"/>
    </source>
</evidence>
<evidence type="ECO:0000256" key="2">
    <source>
        <dbReference type="ARBA" id="ARBA00022598"/>
    </source>
</evidence>
<organism evidence="7 8">
    <name type="scientific">Acidiphilium iwatense</name>
    <dbReference type="NCBI Taxonomy" id="768198"/>
    <lineage>
        <taxon>Bacteria</taxon>
        <taxon>Pseudomonadati</taxon>
        <taxon>Pseudomonadota</taxon>
        <taxon>Alphaproteobacteria</taxon>
        <taxon>Acetobacterales</taxon>
        <taxon>Acidocellaceae</taxon>
        <taxon>Acidiphilium</taxon>
    </lineage>
</organism>
<keyword evidence="3" id="KW-0276">Fatty acid metabolism</keyword>